<name>A0AA40SRA5_9MICO</name>
<accession>A0AA40SRA5</accession>
<sequence length="42" mass="4700">MSDFEQNLLYGVTTLILAGTLVAFAVGFIRNRRHDDDDRDGS</sequence>
<keyword evidence="3" id="KW-1185">Reference proteome</keyword>
<keyword evidence="1" id="KW-0472">Membrane</keyword>
<evidence type="ECO:0000313" key="3">
    <source>
        <dbReference type="Proteomes" id="UP000549113"/>
    </source>
</evidence>
<dbReference type="RefSeq" id="WP_277816589.1">
    <property type="nucleotide sequence ID" value="NZ_BAABCO010000004.1"/>
</dbReference>
<proteinExistence type="predicted"/>
<comment type="caution">
    <text evidence="2">The sequence shown here is derived from an EMBL/GenBank/DDBJ whole genome shotgun (WGS) entry which is preliminary data.</text>
</comment>
<dbReference type="Proteomes" id="UP000549113">
    <property type="component" value="Unassembled WGS sequence"/>
</dbReference>
<evidence type="ECO:0000313" key="2">
    <source>
        <dbReference type="EMBL" id="MBB4140938.1"/>
    </source>
</evidence>
<dbReference type="AlphaFoldDB" id="A0AA40SRA5"/>
<evidence type="ECO:0000256" key="1">
    <source>
        <dbReference type="SAM" id="Phobius"/>
    </source>
</evidence>
<reference evidence="2 3" key="1">
    <citation type="submission" date="2020-08" db="EMBL/GenBank/DDBJ databases">
        <title>Sequencing the genomes of 1000 actinobacteria strains.</title>
        <authorList>
            <person name="Klenk H.-P."/>
        </authorList>
    </citation>
    <scope>NUCLEOTIDE SEQUENCE [LARGE SCALE GENOMIC DNA]</scope>
    <source>
        <strain evidence="2 3">DSM 19600</strain>
    </source>
</reference>
<dbReference type="EMBL" id="JACIFH010000001">
    <property type="protein sequence ID" value="MBB4140938.1"/>
    <property type="molecule type" value="Genomic_DNA"/>
</dbReference>
<keyword evidence="1" id="KW-1133">Transmembrane helix</keyword>
<feature type="transmembrane region" description="Helical" evidence="1">
    <location>
        <begin position="6"/>
        <end position="29"/>
    </location>
</feature>
<organism evidence="2 3">
    <name type="scientific">Microbacterium invictum</name>
    <dbReference type="NCBI Taxonomy" id="515415"/>
    <lineage>
        <taxon>Bacteria</taxon>
        <taxon>Bacillati</taxon>
        <taxon>Actinomycetota</taxon>
        <taxon>Actinomycetes</taxon>
        <taxon>Micrococcales</taxon>
        <taxon>Microbacteriaceae</taxon>
        <taxon>Microbacterium</taxon>
    </lineage>
</organism>
<gene>
    <name evidence="2" type="ORF">BKA10_002732</name>
</gene>
<keyword evidence="1" id="KW-0812">Transmembrane</keyword>
<protein>
    <submittedName>
        <fullName evidence="2">Uncharacterized protein</fullName>
    </submittedName>
</protein>